<dbReference type="Pfam" id="PF02566">
    <property type="entry name" value="OsmC"/>
    <property type="match status" value="1"/>
</dbReference>
<comment type="caution">
    <text evidence="1">The sequence shown here is derived from an EMBL/GenBank/DDBJ whole genome shotgun (WGS) entry which is preliminary data.</text>
</comment>
<dbReference type="InterPro" id="IPR036102">
    <property type="entry name" value="OsmC/Ohrsf"/>
</dbReference>
<dbReference type="InterPro" id="IPR015946">
    <property type="entry name" value="KH_dom-like_a/b"/>
</dbReference>
<dbReference type="InterPro" id="IPR003718">
    <property type="entry name" value="OsmC/Ohr_fam"/>
</dbReference>
<dbReference type="PANTHER" id="PTHR39624:SF2">
    <property type="entry name" value="OSMC-LIKE PROTEIN"/>
    <property type="match status" value="1"/>
</dbReference>
<organism evidence="1 2">
    <name type="scientific">Variovorax defluvii</name>
    <dbReference type="NCBI Taxonomy" id="913761"/>
    <lineage>
        <taxon>Bacteria</taxon>
        <taxon>Pseudomonadati</taxon>
        <taxon>Pseudomonadota</taxon>
        <taxon>Betaproteobacteria</taxon>
        <taxon>Burkholderiales</taxon>
        <taxon>Comamonadaceae</taxon>
        <taxon>Variovorax</taxon>
    </lineage>
</organism>
<evidence type="ECO:0000313" key="2">
    <source>
        <dbReference type="Proteomes" id="UP001500975"/>
    </source>
</evidence>
<dbReference type="Proteomes" id="UP001500975">
    <property type="component" value="Unassembled WGS sequence"/>
</dbReference>
<accession>A0ABP8H6E0</accession>
<dbReference type="SUPFAM" id="SSF82784">
    <property type="entry name" value="OsmC-like"/>
    <property type="match status" value="1"/>
</dbReference>
<reference evidence="2" key="1">
    <citation type="journal article" date="2019" name="Int. J. Syst. Evol. Microbiol.">
        <title>The Global Catalogue of Microorganisms (GCM) 10K type strain sequencing project: providing services to taxonomists for standard genome sequencing and annotation.</title>
        <authorList>
            <consortium name="The Broad Institute Genomics Platform"/>
            <consortium name="The Broad Institute Genome Sequencing Center for Infectious Disease"/>
            <person name="Wu L."/>
            <person name="Ma J."/>
        </authorList>
    </citation>
    <scope>NUCLEOTIDE SEQUENCE [LARGE SCALE GENOMIC DNA]</scope>
    <source>
        <strain evidence="2">JCM 17804</strain>
    </source>
</reference>
<proteinExistence type="predicted"/>
<gene>
    <name evidence="1" type="ORF">GCM10023165_11100</name>
</gene>
<dbReference type="PANTHER" id="PTHR39624">
    <property type="entry name" value="PROTEIN INVOLVED IN RIMO-MEDIATED BETA-METHYLTHIOLATION OF RIBOSOMAL PROTEIN S12 YCAO"/>
    <property type="match status" value="1"/>
</dbReference>
<name>A0ABP8H6E0_9BURK</name>
<protein>
    <submittedName>
        <fullName evidence="1">OsmC family protein</fullName>
    </submittedName>
</protein>
<keyword evidence="2" id="KW-1185">Reference proteome</keyword>
<sequence>MSITVRRDGITGTRHIVKIRHHEFAVDTNIDGHADGPSPHDLYDAALAACKALTVLVYAQHKGIPVEEIEVAVDRDDSQERQGVYKLDSTLHVTGALSDEQKASLLRVAGKCPLHRLMTEVKTEIETRSV</sequence>
<dbReference type="Gene3D" id="3.30.300.20">
    <property type="match status" value="1"/>
</dbReference>
<dbReference type="RefSeq" id="WP_345536439.1">
    <property type="nucleotide sequence ID" value="NZ_BAABGJ010000009.1"/>
</dbReference>
<evidence type="ECO:0000313" key="1">
    <source>
        <dbReference type="EMBL" id="GAA4334936.1"/>
    </source>
</evidence>
<dbReference type="EMBL" id="BAABGJ010000009">
    <property type="protein sequence ID" value="GAA4334936.1"/>
    <property type="molecule type" value="Genomic_DNA"/>
</dbReference>